<evidence type="ECO:0000313" key="2">
    <source>
        <dbReference type="EMBL" id="TWH64714.1"/>
    </source>
</evidence>
<sequence>MANVAEILQSMQSRFNPKAAAGLDLVFQFKITDAENYYLVVKEGTCDLQAGEAERCDVALIMDKETIKGLLSGEISGMQAFMSGRVRTEGNMMLALKLNELFPK</sequence>
<keyword evidence="3" id="KW-1185">Reference proteome</keyword>
<comment type="caution">
    <text evidence="2">The sequence shown here is derived from an EMBL/GenBank/DDBJ whole genome shotgun (WGS) entry which is preliminary data.</text>
</comment>
<organism evidence="2 3">
    <name type="scientific">Azomonas agilis</name>
    <dbReference type="NCBI Taxonomy" id="116849"/>
    <lineage>
        <taxon>Bacteria</taxon>
        <taxon>Pseudomonadati</taxon>
        <taxon>Pseudomonadota</taxon>
        <taxon>Gammaproteobacteria</taxon>
        <taxon>Pseudomonadales</taxon>
        <taxon>Pseudomonadaceae</taxon>
        <taxon>Azomonas</taxon>
    </lineage>
</organism>
<reference evidence="2 3" key="1">
    <citation type="submission" date="2019-07" db="EMBL/GenBank/DDBJ databases">
        <title>Genomic Encyclopedia of Type Strains, Phase I: the one thousand microbial genomes (KMG-I) project.</title>
        <authorList>
            <person name="Kyrpides N."/>
        </authorList>
    </citation>
    <scope>NUCLEOTIDE SEQUENCE [LARGE SCALE GENOMIC DNA]</scope>
    <source>
        <strain evidence="2 3">DSM 375</strain>
    </source>
</reference>
<dbReference type="AlphaFoldDB" id="A0A562I1Y5"/>
<dbReference type="PANTHER" id="PTHR10094">
    <property type="entry name" value="STEROL CARRIER PROTEIN 2 SCP-2 FAMILY PROTEIN"/>
    <property type="match status" value="1"/>
</dbReference>
<dbReference type="RefSeq" id="WP_144571763.1">
    <property type="nucleotide sequence ID" value="NZ_VLKG01000007.1"/>
</dbReference>
<dbReference type="Gene3D" id="3.30.1050.10">
    <property type="entry name" value="SCP2 sterol-binding domain"/>
    <property type="match status" value="1"/>
</dbReference>
<evidence type="ECO:0000259" key="1">
    <source>
        <dbReference type="Pfam" id="PF02036"/>
    </source>
</evidence>
<name>A0A562I1Y5_9GAMM</name>
<dbReference type="Proteomes" id="UP000319627">
    <property type="component" value="Unassembled WGS sequence"/>
</dbReference>
<dbReference type="PANTHER" id="PTHR10094:SF25">
    <property type="entry name" value="SCP2 STEROL-BINDING DOMAIN-CONTAINING PROTEIN 1"/>
    <property type="match status" value="1"/>
</dbReference>
<dbReference type="EMBL" id="VLKG01000007">
    <property type="protein sequence ID" value="TWH64714.1"/>
    <property type="molecule type" value="Genomic_DNA"/>
</dbReference>
<dbReference type="Pfam" id="PF02036">
    <property type="entry name" value="SCP2"/>
    <property type="match status" value="1"/>
</dbReference>
<dbReference type="InterPro" id="IPR036527">
    <property type="entry name" value="SCP2_sterol-bd_dom_sf"/>
</dbReference>
<dbReference type="GO" id="GO:0005829">
    <property type="term" value="C:cytosol"/>
    <property type="evidence" value="ECO:0007669"/>
    <property type="project" value="TreeGrafter"/>
</dbReference>
<evidence type="ECO:0000313" key="3">
    <source>
        <dbReference type="Proteomes" id="UP000319627"/>
    </source>
</evidence>
<dbReference type="OrthoDB" id="9809312at2"/>
<gene>
    <name evidence="2" type="ORF">LX59_02060</name>
</gene>
<proteinExistence type="predicted"/>
<feature type="domain" description="SCP2" evidence="1">
    <location>
        <begin position="13"/>
        <end position="102"/>
    </location>
</feature>
<dbReference type="SUPFAM" id="SSF55718">
    <property type="entry name" value="SCP-like"/>
    <property type="match status" value="1"/>
</dbReference>
<accession>A0A562I1Y5</accession>
<dbReference type="InterPro" id="IPR003033">
    <property type="entry name" value="SCP2_sterol-bd_dom"/>
</dbReference>
<protein>
    <submittedName>
        <fullName evidence="2">Putative sterol carrier protein</fullName>
    </submittedName>
</protein>